<evidence type="ECO:0000313" key="2">
    <source>
        <dbReference type="Proteomes" id="UP000821845"/>
    </source>
</evidence>
<organism evidence="1 2">
    <name type="scientific">Hyalomma asiaticum</name>
    <name type="common">Tick</name>
    <dbReference type="NCBI Taxonomy" id="266040"/>
    <lineage>
        <taxon>Eukaryota</taxon>
        <taxon>Metazoa</taxon>
        <taxon>Ecdysozoa</taxon>
        <taxon>Arthropoda</taxon>
        <taxon>Chelicerata</taxon>
        <taxon>Arachnida</taxon>
        <taxon>Acari</taxon>
        <taxon>Parasitiformes</taxon>
        <taxon>Ixodida</taxon>
        <taxon>Ixodoidea</taxon>
        <taxon>Ixodidae</taxon>
        <taxon>Hyalomminae</taxon>
        <taxon>Hyalomma</taxon>
    </lineage>
</organism>
<name>A0ACB7T8Q0_HYAAI</name>
<proteinExistence type="predicted"/>
<dbReference type="Proteomes" id="UP000821845">
    <property type="component" value="Chromosome 10"/>
</dbReference>
<reference evidence="1" key="1">
    <citation type="submission" date="2020-05" db="EMBL/GenBank/DDBJ databases">
        <title>Large-scale comparative analyses of tick genomes elucidate their genetic diversity and vector capacities.</title>
        <authorList>
            <person name="Jia N."/>
            <person name="Wang J."/>
            <person name="Shi W."/>
            <person name="Du L."/>
            <person name="Sun Y."/>
            <person name="Zhan W."/>
            <person name="Jiang J."/>
            <person name="Wang Q."/>
            <person name="Zhang B."/>
            <person name="Ji P."/>
            <person name="Sakyi L.B."/>
            <person name="Cui X."/>
            <person name="Yuan T."/>
            <person name="Jiang B."/>
            <person name="Yang W."/>
            <person name="Lam T.T.-Y."/>
            <person name="Chang Q."/>
            <person name="Ding S."/>
            <person name="Wang X."/>
            <person name="Zhu J."/>
            <person name="Ruan X."/>
            <person name="Zhao L."/>
            <person name="Wei J."/>
            <person name="Que T."/>
            <person name="Du C."/>
            <person name="Cheng J."/>
            <person name="Dai P."/>
            <person name="Han X."/>
            <person name="Huang E."/>
            <person name="Gao Y."/>
            <person name="Liu J."/>
            <person name="Shao H."/>
            <person name="Ye R."/>
            <person name="Li L."/>
            <person name="Wei W."/>
            <person name="Wang X."/>
            <person name="Wang C."/>
            <person name="Yang T."/>
            <person name="Huo Q."/>
            <person name="Li W."/>
            <person name="Guo W."/>
            <person name="Chen H."/>
            <person name="Zhou L."/>
            <person name="Ni X."/>
            <person name="Tian J."/>
            <person name="Zhou Y."/>
            <person name="Sheng Y."/>
            <person name="Liu T."/>
            <person name="Pan Y."/>
            <person name="Xia L."/>
            <person name="Li J."/>
            <person name="Zhao F."/>
            <person name="Cao W."/>
        </authorList>
    </citation>
    <scope>NUCLEOTIDE SEQUENCE</scope>
    <source>
        <strain evidence="1">Hyas-2018</strain>
    </source>
</reference>
<dbReference type="EMBL" id="CM023490">
    <property type="protein sequence ID" value="KAH6943300.1"/>
    <property type="molecule type" value="Genomic_DNA"/>
</dbReference>
<comment type="caution">
    <text evidence="1">The sequence shown here is derived from an EMBL/GenBank/DDBJ whole genome shotgun (WGS) entry which is preliminary data.</text>
</comment>
<keyword evidence="2" id="KW-1185">Reference proteome</keyword>
<protein>
    <submittedName>
        <fullName evidence="1">Uncharacterized protein</fullName>
    </submittedName>
</protein>
<sequence length="112" mass="12685">MLFNLTMLGLPPNRQDVDDIQHSIYAGDIYGTIWTMKDGDGQIETRLQEAITKVEDYLKDVGLCCSPIKSELLMYRPTLKGRPQKGYYCEKSYEDIELCTQDGAIISKGTRA</sequence>
<evidence type="ECO:0000313" key="1">
    <source>
        <dbReference type="EMBL" id="KAH6943300.1"/>
    </source>
</evidence>
<accession>A0ACB7T8Q0</accession>
<gene>
    <name evidence="1" type="ORF">HPB50_018823</name>
</gene>